<protein>
    <submittedName>
        <fullName evidence="3">Uncharacterized protein</fullName>
    </submittedName>
</protein>
<dbReference type="Proteomes" id="UP000887540">
    <property type="component" value="Unplaced"/>
</dbReference>
<sequence length="291" mass="31743">MFASRLIFILFVEKIVFALLSCPNQVQPDEASCTLKSDTCSNGSLECTSTRFESTNNSKSFCCLSTNKTIYGWFTELGIYPTAIPQMPPETIKKITLMDPMTNLRIDINGIGVDVSTVNSSLQYNATISPTMLSNSTVLPSPTSTTTQATSTKNASTGILGYTNTFYQLETVTFETTPPADGFLHFLIAVDASQYVILVFKTGNILDAYSIDPSQSVVNQALQEAQADLRKLLTDSFLGITLGSPIAGTVFNLTTSTTMFSITQTSEPINLATTYNSHKLTLLFIFICIFH</sequence>
<keyword evidence="2" id="KW-1185">Reference proteome</keyword>
<organism evidence="2 3">
    <name type="scientific">Acrobeloides nanus</name>
    <dbReference type="NCBI Taxonomy" id="290746"/>
    <lineage>
        <taxon>Eukaryota</taxon>
        <taxon>Metazoa</taxon>
        <taxon>Ecdysozoa</taxon>
        <taxon>Nematoda</taxon>
        <taxon>Chromadorea</taxon>
        <taxon>Rhabditida</taxon>
        <taxon>Tylenchina</taxon>
        <taxon>Cephalobomorpha</taxon>
        <taxon>Cephaloboidea</taxon>
        <taxon>Cephalobidae</taxon>
        <taxon>Acrobeloides</taxon>
    </lineage>
</organism>
<dbReference type="WBParaSite" id="ACRNAN_Path_1537.g5994.t2">
    <property type="protein sequence ID" value="ACRNAN_Path_1537.g5994.t2"/>
    <property type="gene ID" value="ACRNAN_Path_1537.g5994"/>
</dbReference>
<dbReference type="AlphaFoldDB" id="A0A914C2M8"/>
<feature type="signal peptide" evidence="1">
    <location>
        <begin position="1"/>
        <end position="18"/>
    </location>
</feature>
<proteinExistence type="predicted"/>
<accession>A0A914C2M8</accession>
<evidence type="ECO:0000313" key="3">
    <source>
        <dbReference type="WBParaSite" id="ACRNAN_Path_1537.g5994.t2"/>
    </source>
</evidence>
<evidence type="ECO:0000256" key="1">
    <source>
        <dbReference type="SAM" id="SignalP"/>
    </source>
</evidence>
<feature type="chain" id="PRO_5037288202" evidence="1">
    <location>
        <begin position="19"/>
        <end position="291"/>
    </location>
</feature>
<keyword evidence="1" id="KW-0732">Signal</keyword>
<evidence type="ECO:0000313" key="2">
    <source>
        <dbReference type="Proteomes" id="UP000887540"/>
    </source>
</evidence>
<name>A0A914C2M8_9BILA</name>
<reference evidence="3" key="1">
    <citation type="submission" date="2022-11" db="UniProtKB">
        <authorList>
            <consortium name="WormBaseParasite"/>
        </authorList>
    </citation>
    <scope>IDENTIFICATION</scope>
</reference>